<gene>
    <name evidence="1" type="ORF">LCGC14_0787760</name>
</gene>
<protein>
    <submittedName>
        <fullName evidence="1">Uncharacterized protein</fullName>
    </submittedName>
</protein>
<dbReference type="AlphaFoldDB" id="A0A0F9QDC9"/>
<comment type="caution">
    <text evidence="1">The sequence shown here is derived from an EMBL/GenBank/DDBJ whole genome shotgun (WGS) entry which is preliminary data.</text>
</comment>
<organism evidence="1">
    <name type="scientific">marine sediment metagenome</name>
    <dbReference type="NCBI Taxonomy" id="412755"/>
    <lineage>
        <taxon>unclassified sequences</taxon>
        <taxon>metagenomes</taxon>
        <taxon>ecological metagenomes</taxon>
    </lineage>
</organism>
<reference evidence="1" key="1">
    <citation type="journal article" date="2015" name="Nature">
        <title>Complex archaea that bridge the gap between prokaryotes and eukaryotes.</title>
        <authorList>
            <person name="Spang A."/>
            <person name="Saw J.H."/>
            <person name="Jorgensen S.L."/>
            <person name="Zaremba-Niedzwiedzka K."/>
            <person name="Martijn J."/>
            <person name="Lind A.E."/>
            <person name="van Eijk R."/>
            <person name="Schleper C."/>
            <person name="Guy L."/>
            <person name="Ettema T.J."/>
        </authorList>
    </citation>
    <scope>NUCLEOTIDE SEQUENCE</scope>
</reference>
<sequence length="78" mass="8853">MSELTPVDKQQCQAEKQGGSFMSFGIPPYIRCLRKPVWIASEKESGDGQLGSMSLCHQCRLVLEKEQLNRASFERIYS</sequence>
<proteinExistence type="predicted"/>
<dbReference type="EMBL" id="LAZR01002068">
    <property type="protein sequence ID" value="KKN35027.1"/>
    <property type="molecule type" value="Genomic_DNA"/>
</dbReference>
<accession>A0A0F9QDC9</accession>
<name>A0A0F9QDC9_9ZZZZ</name>
<evidence type="ECO:0000313" key="1">
    <source>
        <dbReference type="EMBL" id="KKN35027.1"/>
    </source>
</evidence>